<dbReference type="AlphaFoldDB" id="A0A3D8YAN1"/>
<name>A0A3D8YAN1_9BACT</name>
<dbReference type="Proteomes" id="UP000256373">
    <property type="component" value="Unassembled WGS sequence"/>
</dbReference>
<comment type="caution">
    <text evidence="1">The sequence shown here is derived from an EMBL/GenBank/DDBJ whole genome shotgun (WGS) entry which is preliminary data.</text>
</comment>
<evidence type="ECO:0008006" key="3">
    <source>
        <dbReference type="Google" id="ProtNLM"/>
    </source>
</evidence>
<dbReference type="OrthoDB" id="1442826at2"/>
<keyword evidence="2" id="KW-1185">Reference proteome</keyword>
<dbReference type="RefSeq" id="WP_115831905.1">
    <property type="nucleotide sequence ID" value="NZ_QNUL01000012.1"/>
</dbReference>
<protein>
    <recommendedName>
        <fullName evidence="3">Transcriptional regulator</fullName>
    </recommendedName>
</protein>
<evidence type="ECO:0000313" key="2">
    <source>
        <dbReference type="Proteomes" id="UP000256373"/>
    </source>
</evidence>
<reference evidence="1 2" key="1">
    <citation type="submission" date="2018-07" db="EMBL/GenBank/DDBJ databases">
        <title>Dyadobacter roseus sp. nov., isolated from rose rhizosphere soil.</title>
        <authorList>
            <person name="Chen L."/>
        </authorList>
    </citation>
    <scope>NUCLEOTIDE SEQUENCE [LARGE SCALE GENOMIC DNA]</scope>
    <source>
        <strain evidence="1 2">RS19</strain>
    </source>
</reference>
<gene>
    <name evidence="1" type="ORF">DSL64_15925</name>
</gene>
<proteinExistence type="predicted"/>
<dbReference type="EMBL" id="QNUL01000012">
    <property type="protein sequence ID" value="REA60160.1"/>
    <property type="molecule type" value="Genomic_DNA"/>
</dbReference>
<evidence type="ECO:0000313" key="1">
    <source>
        <dbReference type="EMBL" id="REA60160.1"/>
    </source>
</evidence>
<organism evidence="1 2">
    <name type="scientific">Dyadobacter luteus</name>
    <dbReference type="NCBI Taxonomy" id="2259619"/>
    <lineage>
        <taxon>Bacteria</taxon>
        <taxon>Pseudomonadati</taxon>
        <taxon>Bacteroidota</taxon>
        <taxon>Cytophagia</taxon>
        <taxon>Cytophagales</taxon>
        <taxon>Spirosomataceae</taxon>
        <taxon>Dyadobacter</taxon>
    </lineage>
</organism>
<sequence length="91" mass="10701">MEKTKTLTDFLSAVTRDPRIGPIHIALFTVLYNRWIRDGFPKAILITSYQVMPLAKIASRVTFCKTIKELDEYGYLKYEPFFNRRGSKVYF</sequence>
<accession>A0A3D8YAN1</accession>